<dbReference type="AlphaFoldDB" id="A0A2S7CIF8"/>
<proteinExistence type="predicted"/>
<accession>A0A2S7CIF8</accession>
<comment type="caution">
    <text evidence="1">The sequence shown here is derived from an EMBL/GenBank/DDBJ whole genome shotgun (WGS) entry which is preliminary data.</text>
</comment>
<sequence length="111" mass="12431">MALRSGWPRCAAIARRAICSGWRLRWNIWAARRSRAMSTSVPEPRQLHYFADYEGYCDGRPVLWGQLAHSVEVPADGELDAAGLVCALRRRAAEAHGLEAGQIRLCQVTRL</sequence>
<evidence type="ECO:0000313" key="2">
    <source>
        <dbReference type="Proteomes" id="UP000237872"/>
    </source>
</evidence>
<evidence type="ECO:0000313" key="1">
    <source>
        <dbReference type="EMBL" id="PPU61357.1"/>
    </source>
</evidence>
<protein>
    <submittedName>
        <fullName evidence="1">Uncharacterized protein</fullName>
    </submittedName>
</protein>
<dbReference type="OrthoDB" id="6026367at2"/>
<dbReference type="EMBL" id="MDEC01000024">
    <property type="protein sequence ID" value="PPU61357.1"/>
    <property type="molecule type" value="Genomic_DNA"/>
</dbReference>
<name>A0A2S7CIF8_9XANT</name>
<reference evidence="1 2" key="1">
    <citation type="submission" date="2016-08" db="EMBL/GenBank/DDBJ databases">
        <authorList>
            <person name="Seilhamer J.J."/>
        </authorList>
    </citation>
    <scope>NUCLEOTIDE SEQUENCE [LARGE SCALE GENOMIC DNA]</scope>
    <source>
        <strain evidence="1 2">CFBP4690</strain>
    </source>
</reference>
<dbReference type="Proteomes" id="UP000237872">
    <property type="component" value="Unassembled WGS sequence"/>
</dbReference>
<gene>
    <name evidence="1" type="ORF">XcodCFBP4690_15905</name>
</gene>
<organism evidence="1 2">
    <name type="scientific">Xanthomonas codiaei</name>
    <dbReference type="NCBI Taxonomy" id="56463"/>
    <lineage>
        <taxon>Bacteria</taxon>
        <taxon>Pseudomonadati</taxon>
        <taxon>Pseudomonadota</taxon>
        <taxon>Gammaproteobacteria</taxon>
        <taxon>Lysobacterales</taxon>
        <taxon>Lysobacteraceae</taxon>
        <taxon>Xanthomonas</taxon>
    </lineage>
</organism>